<feature type="transmembrane region" description="Helical" evidence="1">
    <location>
        <begin position="101"/>
        <end position="121"/>
    </location>
</feature>
<sequence>MSDNLSNRETAAFYFGAFCTILPGMIAAGFMPDWNIFPATTWIALATIGAAVAGVIAKPRQWFLAMLAGGISGGGTVLGIVLYVYLRMQLIPTGTFLRLELAIGAIFGAIPGMILWSKWFVR</sequence>
<dbReference type="RefSeq" id="WP_264325204.1">
    <property type="nucleotide sequence ID" value="NZ_JADEXQ010000034.1"/>
</dbReference>
<accession>A0A928Z4M8</accession>
<proteinExistence type="predicted"/>
<dbReference type="Proteomes" id="UP000625316">
    <property type="component" value="Unassembled WGS sequence"/>
</dbReference>
<evidence type="ECO:0000256" key="1">
    <source>
        <dbReference type="SAM" id="Phobius"/>
    </source>
</evidence>
<reference evidence="2" key="1">
    <citation type="submission" date="2020-10" db="EMBL/GenBank/DDBJ databases">
        <authorList>
            <person name="Castelo-Branco R."/>
            <person name="Eusebio N."/>
            <person name="Adriana R."/>
            <person name="Vieira A."/>
            <person name="Brugerolle De Fraissinette N."/>
            <person name="Rezende De Castro R."/>
            <person name="Schneider M.P."/>
            <person name="Vasconcelos V."/>
            <person name="Leao P.N."/>
        </authorList>
    </citation>
    <scope>NUCLEOTIDE SEQUENCE</scope>
    <source>
        <strain evidence="2">LEGE 11480</strain>
    </source>
</reference>
<feature type="transmembrane region" description="Helical" evidence="1">
    <location>
        <begin position="36"/>
        <end position="56"/>
    </location>
</feature>
<evidence type="ECO:0000313" key="2">
    <source>
        <dbReference type="EMBL" id="MBE9030380.1"/>
    </source>
</evidence>
<keyword evidence="1" id="KW-0812">Transmembrane</keyword>
<keyword evidence="1" id="KW-0472">Membrane</keyword>
<protein>
    <submittedName>
        <fullName evidence="2">Uncharacterized protein</fullName>
    </submittedName>
</protein>
<comment type="caution">
    <text evidence="2">The sequence shown here is derived from an EMBL/GenBank/DDBJ whole genome shotgun (WGS) entry which is preliminary data.</text>
</comment>
<evidence type="ECO:0000313" key="3">
    <source>
        <dbReference type="Proteomes" id="UP000625316"/>
    </source>
</evidence>
<feature type="transmembrane region" description="Helical" evidence="1">
    <location>
        <begin position="63"/>
        <end position="86"/>
    </location>
</feature>
<gene>
    <name evidence="2" type="ORF">IQ266_11620</name>
</gene>
<keyword evidence="1" id="KW-1133">Transmembrane helix</keyword>
<dbReference type="AlphaFoldDB" id="A0A928Z4M8"/>
<dbReference type="EMBL" id="JADEXQ010000034">
    <property type="protein sequence ID" value="MBE9030380.1"/>
    <property type="molecule type" value="Genomic_DNA"/>
</dbReference>
<name>A0A928Z4M8_9CYAN</name>
<organism evidence="2 3">
    <name type="scientific">Romeriopsis navalis LEGE 11480</name>
    <dbReference type="NCBI Taxonomy" id="2777977"/>
    <lineage>
        <taxon>Bacteria</taxon>
        <taxon>Bacillati</taxon>
        <taxon>Cyanobacteriota</taxon>
        <taxon>Cyanophyceae</taxon>
        <taxon>Leptolyngbyales</taxon>
        <taxon>Leptolyngbyaceae</taxon>
        <taxon>Romeriopsis</taxon>
        <taxon>Romeriopsis navalis</taxon>
    </lineage>
</organism>
<keyword evidence="3" id="KW-1185">Reference proteome</keyword>
<feature type="transmembrane region" description="Helical" evidence="1">
    <location>
        <begin position="12"/>
        <end position="30"/>
    </location>
</feature>